<feature type="non-terminal residue" evidence="1">
    <location>
        <position position="1"/>
    </location>
</feature>
<sequence length="127" mass="14423">LVFAALTIVPARIGHWVKTTLRTPSHRSTTNGFYRSCCWISLFRYGGSWRWLVSTTVNLTRRLDTGRINSSPVSRSPAIICWSEGCPSQSVRIPIEDADGDVVKCRYAKYSESYFNNDSFPYGTFDE</sequence>
<protein>
    <submittedName>
        <fullName evidence="1">Uncharacterized protein</fullName>
    </submittedName>
</protein>
<feature type="non-terminal residue" evidence="1">
    <location>
        <position position="127"/>
    </location>
</feature>
<dbReference type="Proteomes" id="UP001159405">
    <property type="component" value="Unassembled WGS sequence"/>
</dbReference>
<dbReference type="EMBL" id="CALNXK010000010">
    <property type="protein sequence ID" value="CAH3042535.1"/>
    <property type="molecule type" value="Genomic_DNA"/>
</dbReference>
<name>A0ABN8N604_9CNID</name>
<evidence type="ECO:0000313" key="1">
    <source>
        <dbReference type="EMBL" id="CAH3042535.1"/>
    </source>
</evidence>
<organism evidence="1 2">
    <name type="scientific">Porites lobata</name>
    <dbReference type="NCBI Taxonomy" id="104759"/>
    <lineage>
        <taxon>Eukaryota</taxon>
        <taxon>Metazoa</taxon>
        <taxon>Cnidaria</taxon>
        <taxon>Anthozoa</taxon>
        <taxon>Hexacorallia</taxon>
        <taxon>Scleractinia</taxon>
        <taxon>Fungiina</taxon>
        <taxon>Poritidae</taxon>
        <taxon>Porites</taxon>
    </lineage>
</organism>
<evidence type="ECO:0000313" key="2">
    <source>
        <dbReference type="Proteomes" id="UP001159405"/>
    </source>
</evidence>
<keyword evidence="2" id="KW-1185">Reference proteome</keyword>
<accession>A0ABN8N604</accession>
<reference evidence="1 2" key="1">
    <citation type="submission" date="2022-05" db="EMBL/GenBank/DDBJ databases">
        <authorList>
            <consortium name="Genoscope - CEA"/>
            <person name="William W."/>
        </authorList>
    </citation>
    <scope>NUCLEOTIDE SEQUENCE [LARGE SCALE GENOMIC DNA]</scope>
</reference>
<gene>
    <name evidence="1" type="ORF">PLOB_00000980</name>
</gene>
<proteinExistence type="predicted"/>
<comment type="caution">
    <text evidence="1">The sequence shown here is derived from an EMBL/GenBank/DDBJ whole genome shotgun (WGS) entry which is preliminary data.</text>
</comment>